<feature type="transmembrane region" description="Helical" evidence="11">
    <location>
        <begin position="246"/>
        <end position="268"/>
    </location>
</feature>
<keyword evidence="9" id="KW-0325">Glycoprotein</keyword>
<proteinExistence type="predicted"/>
<feature type="chain" id="PRO_5034420156" evidence="12">
    <location>
        <begin position="20"/>
        <end position="311"/>
    </location>
</feature>
<keyword evidence="5 11" id="KW-1133">Transmembrane helix</keyword>
<sequence length="311" mass="36020">MFRILPILLLEVQLYLVRAFFTVEVPQQKYIAEYGSNVTMECRFPVDGQFNLKDLSVSWEQQGLTEQKPKEVYTLHKGEEVLKFQHIDYRGRATLLHDELKLGYSVLQITSVKVLDAGTYRCLIDYKGADYKYITLDVKASYRRIYAQIVHEPEEEEWVLTCQSEGFPLAEVFWQIEKNQKVNVSVNTTYTLTTDGLCNVTSSLTFKPHANENYSCTFWNKELDEEISYHFSLSQMSASVGGKKSLILFIIPTCLIVVILVSPLIIFLRRKSFPKPHAKKAKKRKCSQLEKEENRDLHPQTQDLIMINVTD</sequence>
<dbReference type="GO" id="GO:0031295">
    <property type="term" value="P:T cell costimulation"/>
    <property type="evidence" value="ECO:0007669"/>
    <property type="project" value="TreeGrafter"/>
</dbReference>
<dbReference type="PROSITE" id="PS50835">
    <property type="entry name" value="IG_LIKE"/>
    <property type="match status" value="2"/>
</dbReference>
<evidence type="ECO:0000313" key="15">
    <source>
        <dbReference type="Proteomes" id="UP000694393"/>
    </source>
</evidence>
<dbReference type="InterPro" id="IPR053896">
    <property type="entry name" value="BTN3A2-like_Ig-C"/>
</dbReference>
<dbReference type="GO" id="GO:0042130">
    <property type="term" value="P:negative regulation of T cell proliferation"/>
    <property type="evidence" value="ECO:0007669"/>
    <property type="project" value="TreeGrafter"/>
</dbReference>
<dbReference type="Ensembl" id="ENSPCET00000025778.1">
    <property type="protein sequence ID" value="ENSPCEP00000024942.1"/>
    <property type="gene ID" value="ENSPCEG00000018834.1"/>
</dbReference>
<dbReference type="InterPro" id="IPR013783">
    <property type="entry name" value="Ig-like_fold"/>
</dbReference>
<reference evidence="14" key="2">
    <citation type="submission" date="2025-09" db="UniProtKB">
        <authorList>
            <consortium name="Ensembl"/>
        </authorList>
    </citation>
    <scope>IDENTIFICATION</scope>
</reference>
<keyword evidence="10" id="KW-0393">Immunoglobulin domain</keyword>
<dbReference type="PANTHER" id="PTHR25466:SF1">
    <property type="entry name" value="PROGRAMMED CELL DEATH 1 LIGAND 2"/>
    <property type="match status" value="1"/>
</dbReference>
<reference evidence="14" key="1">
    <citation type="submission" date="2025-08" db="UniProtKB">
        <authorList>
            <consortium name="Ensembl"/>
        </authorList>
    </citation>
    <scope>IDENTIFICATION</scope>
</reference>
<dbReference type="AlphaFoldDB" id="A0A8C8SSG8"/>
<keyword evidence="2" id="KW-1003">Cell membrane</keyword>
<feature type="domain" description="Ig-like" evidence="13">
    <location>
        <begin position="160"/>
        <end position="228"/>
    </location>
</feature>
<evidence type="ECO:0000259" key="13">
    <source>
        <dbReference type="PROSITE" id="PS50835"/>
    </source>
</evidence>
<evidence type="ECO:0000256" key="5">
    <source>
        <dbReference type="ARBA" id="ARBA00022989"/>
    </source>
</evidence>
<dbReference type="InterPro" id="IPR007110">
    <property type="entry name" value="Ig-like_dom"/>
</dbReference>
<dbReference type="GO" id="GO:0071222">
    <property type="term" value="P:cellular response to lipopolysaccharide"/>
    <property type="evidence" value="ECO:0007669"/>
    <property type="project" value="TreeGrafter"/>
</dbReference>
<dbReference type="GO" id="GO:0007166">
    <property type="term" value="P:cell surface receptor signaling pathway"/>
    <property type="evidence" value="ECO:0007669"/>
    <property type="project" value="TreeGrafter"/>
</dbReference>
<protein>
    <submittedName>
        <fullName evidence="14">Programmed cell death 1 ligand 2</fullName>
    </submittedName>
</protein>
<dbReference type="GO" id="GO:0006955">
    <property type="term" value="P:immune response"/>
    <property type="evidence" value="ECO:0007669"/>
    <property type="project" value="TreeGrafter"/>
</dbReference>
<dbReference type="InterPro" id="IPR051713">
    <property type="entry name" value="T-cell_Activation_Regulation"/>
</dbReference>
<dbReference type="Gene3D" id="2.60.40.10">
    <property type="entry name" value="Immunoglobulins"/>
    <property type="match status" value="2"/>
</dbReference>
<keyword evidence="8" id="KW-0675">Receptor</keyword>
<evidence type="ECO:0000256" key="6">
    <source>
        <dbReference type="ARBA" id="ARBA00023136"/>
    </source>
</evidence>
<organism evidence="14 15">
    <name type="scientific">Pelusios castaneus</name>
    <name type="common">West African mud turtle</name>
    <dbReference type="NCBI Taxonomy" id="367368"/>
    <lineage>
        <taxon>Eukaryota</taxon>
        <taxon>Metazoa</taxon>
        <taxon>Chordata</taxon>
        <taxon>Craniata</taxon>
        <taxon>Vertebrata</taxon>
        <taxon>Euteleostomi</taxon>
        <taxon>Archelosauria</taxon>
        <taxon>Testudinata</taxon>
        <taxon>Testudines</taxon>
        <taxon>Pleurodira</taxon>
        <taxon>Pelomedusidae</taxon>
        <taxon>Pelusios</taxon>
    </lineage>
</organism>
<dbReference type="InterPro" id="IPR013106">
    <property type="entry name" value="Ig_V-set"/>
</dbReference>
<name>A0A8C8SSG8_9SAUR</name>
<dbReference type="GO" id="GO:0009897">
    <property type="term" value="C:external side of plasma membrane"/>
    <property type="evidence" value="ECO:0007669"/>
    <property type="project" value="TreeGrafter"/>
</dbReference>
<feature type="domain" description="Ig-like" evidence="13">
    <location>
        <begin position="6"/>
        <end position="135"/>
    </location>
</feature>
<evidence type="ECO:0000256" key="1">
    <source>
        <dbReference type="ARBA" id="ARBA00004251"/>
    </source>
</evidence>
<evidence type="ECO:0000256" key="2">
    <source>
        <dbReference type="ARBA" id="ARBA00022475"/>
    </source>
</evidence>
<dbReference type="SUPFAM" id="SSF48726">
    <property type="entry name" value="Immunoglobulin"/>
    <property type="match status" value="2"/>
</dbReference>
<evidence type="ECO:0000256" key="7">
    <source>
        <dbReference type="ARBA" id="ARBA00023157"/>
    </source>
</evidence>
<dbReference type="Pfam" id="PF07686">
    <property type="entry name" value="V-set"/>
    <property type="match status" value="1"/>
</dbReference>
<keyword evidence="4 12" id="KW-0732">Signal</keyword>
<keyword evidence="15" id="KW-1185">Reference proteome</keyword>
<dbReference type="FunFam" id="2.60.40.10:FF:001912">
    <property type="entry name" value="CD274 molecule"/>
    <property type="match status" value="1"/>
</dbReference>
<evidence type="ECO:0000256" key="10">
    <source>
        <dbReference type="ARBA" id="ARBA00023319"/>
    </source>
</evidence>
<evidence type="ECO:0000313" key="14">
    <source>
        <dbReference type="Ensembl" id="ENSPCEP00000024942.1"/>
    </source>
</evidence>
<dbReference type="Proteomes" id="UP000694393">
    <property type="component" value="Unplaced"/>
</dbReference>
<keyword evidence="7" id="KW-1015">Disulfide bond</keyword>
<dbReference type="InterPro" id="IPR036179">
    <property type="entry name" value="Ig-like_dom_sf"/>
</dbReference>
<evidence type="ECO:0000256" key="8">
    <source>
        <dbReference type="ARBA" id="ARBA00023170"/>
    </source>
</evidence>
<dbReference type="SMART" id="SM00409">
    <property type="entry name" value="IG"/>
    <property type="match status" value="1"/>
</dbReference>
<evidence type="ECO:0000256" key="3">
    <source>
        <dbReference type="ARBA" id="ARBA00022692"/>
    </source>
</evidence>
<keyword evidence="6 11" id="KW-0472">Membrane</keyword>
<dbReference type="PANTHER" id="PTHR25466">
    <property type="entry name" value="T-LYMPHOCYTE ACTIVATION ANTIGEN"/>
    <property type="match status" value="1"/>
</dbReference>
<keyword evidence="3 11" id="KW-0812">Transmembrane</keyword>
<dbReference type="GO" id="GO:0042102">
    <property type="term" value="P:positive regulation of T cell proliferation"/>
    <property type="evidence" value="ECO:0007669"/>
    <property type="project" value="TreeGrafter"/>
</dbReference>
<evidence type="ECO:0000256" key="9">
    <source>
        <dbReference type="ARBA" id="ARBA00023180"/>
    </source>
</evidence>
<feature type="signal peptide" evidence="12">
    <location>
        <begin position="1"/>
        <end position="19"/>
    </location>
</feature>
<accession>A0A8C8SSG8</accession>
<dbReference type="Pfam" id="PF22705">
    <property type="entry name" value="C2-set_3"/>
    <property type="match status" value="1"/>
</dbReference>
<dbReference type="InterPro" id="IPR003599">
    <property type="entry name" value="Ig_sub"/>
</dbReference>
<comment type="subcellular location">
    <subcellularLocation>
        <location evidence="1">Cell membrane</location>
        <topology evidence="1">Single-pass type I membrane protein</topology>
    </subcellularLocation>
</comment>
<evidence type="ECO:0000256" key="11">
    <source>
        <dbReference type="SAM" id="Phobius"/>
    </source>
</evidence>
<evidence type="ECO:0000256" key="4">
    <source>
        <dbReference type="ARBA" id="ARBA00022729"/>
    </source>
</evidence>
<evidence type="ECO:0000256" key="12">
    <source>
        <dbReference type="SAM" id="SignalP"/>
    </source>
</evidence>